<accession>J6EMA8</accession>
<dbReference type="GO" id="GO:0005656">
    <property type="term" value="C:nuclear pre-replicative complex"/>
    <property type="evidence" value="ECO:0007669"/>
    <property type="project" value="TreeGrafter"/>
</dbReference>
<dbReference type="PANTHER" id="PTHR12748:SF0">
    <property type="entry name" value="ORIGIN RECOGNITION COMPLEX SUBUNIT 3"/>
    <property type="match status" value="1"/>
</dbReference>
<dbReference type="AlphaFoldDB" id="J6EMA8"/>
<dbReference type="GeneID" id="25989577"/>
<dbReference type="EMBL" id="ALBS01000326">
    <property type="protein sequence ID" value="EJT45449.1"/>
    <property type="molecule type" value="Genomic_DNA"/>
</dbReference>
<dbReference type="KEGG" id="tasa:A1Q1_06065"/>
<dbReference type="PANTHER" id="PTHR12748">
    <property type="entry name" value="ORIGIN RECOGNITION COMPLEX SUBUNIT 3"/>
    <property type="match status" value="1"/>
</dbReference>
<protein>
    <recommendedName>
        <fullName evidence="1">Origin recognition complex subunit 3 winged helix C-terminal domain-containing protein</fullName>
    </recommendedName>
</protein>
<comment type="caution">
    <text evidence="2">The sequence shown here is derived from an EMBL/GenBank/DDBJ whole genome shotgun (WGS) entry which is preliminary data.</text>
</comment>
<proteinExistence type="predicted"/>
<dbReference type="RefSeq" id="XP_014176749.1">
    <property type="nucleotide sequence ID" value="XM_014321274.1"/>
</dbReference>
<dbReference type="GO" id="GO:0031261">
    <property type="term" value="C:DNA replication preinitiation complex"/>
    <property type="evidence" value="ECO:0007669"/>
    <property type="project" value="TreeGrafter"/>
</dbReference>
<reference evidence="2 3" key="1">
    <citation type="journal article" date="2012" name="Eukaryot. Cell">
        <title>Draft genome sequence of CBS 2479, the standard type strain of Trichosporon asahii.</title>
        <authorList>
            <person name="Yang R.Y."/>
            <person name="Li H.T."/>
            <person name="Zhu H."/>
            <person name="Zhou G.P."/>
            <person name="Wang M."/>
            <person name="Wang L."/>
        </authorList>
    </citation>
    <scope>NUCLEOTIDE SEQUENCE [LARGE SCALE GENOMIC DNA]</scope>
    <source>
        <strain evidence="3">ATCC 90039 / CBS 2479 / JCM 2466 / KCTC 7840 / NCYC 2677 / UAMH 7654</strain>
    </source>
</reference>
<dbReference type="OrthoDB" id="2573365at2759"/>
<dbReference type="Pfam" id="PF18137">
    <property type="entry name" value="WHD_ORC"/>
    <property type="match status" value="1"/>
</dbReference>
<organism evidence="2 3">
    <name type="scientific">Trichosporon asahii var. asahii (strain ATCC 90039 / CBS 2479 / JCM 2466 / KCTC 7840 / NBRC 103889/ NCYC 2677 / UAMH 7654)</name>
    <name type="common">Yeast</name>
    <dbReference type="NCBI Taxonomy" id="1186058"/>
    <lineage>
        <taxon>Eukaryota</taxon>
        <taxon>Fungi</taxon>
        <taxon>Dikarya</taxon>
        <taxon>Basidiomycota</taxon>
        <taxon>Agaricomycotina</taxon>
        <taxon>Tremellomycetes</taxon>
        <taxon>Trichosporonales</taxon>
        <taxon>Trichosporonaceae</taxon>
        <taxon>Trichosporon</taxon>
    </lineage>
</organism>
<gene>
    <name evidence="2" type="ORF">A1Q1_06065</name>
</gene>
<sequence length="321" mass="35261">MTDLSASVQRELPEIIEHAVTVDCRGTGDMGGVTRAIAAAEAQRTGLTPIEAVCEWWKRSSRDAPLLVHFENPQAINGTTMADIVHVLRYVTLLLLSVHSIKTFLSTWPITDFSVIDLHVLSGGRLRKGTSSFENVLRATRKTALQFGGDFDERIGLEEEVVGGGVFAILKTMKTQNPAPRLSTLYALSFPSVFLSGTSDAAWDTSLSEQMRSQVTRQPVTGDIASDAFPELQALFNLWQASGKSVNLWDWLDSFRQVVVPSGVEDGGEHQPHAIDDDIDSRLHALFIRFVEEARLFGTVRARGKNTAKRGDEVVKGVVMP</sequence>
<dbReference type="InterPro" id="IPR040855">
    <property type="entry name" value="ORC_WH_C"/>
</dbReference>
<dbReference type="Proteomes" id="UP000002748">
    <property type="component" value="Unassembled WGS sequence"/>
</dbReference>
<dbReference type="GO" id="GO:0006270">
    <property type="term" value="P:DNA replication initiation"/>
    <property type="evidence" value="ECO:0007669"/>
    <property type="project" value="TreeGrafter"/>
</dbReference>
<name>J6EMA8_TRIAS</name>
<evidence type="ECO:0000313" key="2">
    <source>
        <dbReference type="EMBL" id="EJT45449.1"/>
    </source>
</evidence>
<dbReference type="HOGENOM" id="CLU_877693_0_0_1"/>
<dbReference type="InterPro" id="IPR020795">
    <property type="entry name" value="ORC3"/>
</dbReference>
<evidence type="ECO:0000313" key="3">
    <source>
        <dbReference type="Proteomes" id="UP000002748"/>
    </source>
</evidence>
<dbReference type="GO" id="GO:0005664">
    <property type="term" value="C:nuclear origin of replication recognition complex"/>
    <property type="evidence" value="ECO:0007669"/>
    <property type="project" value="InterPro"/>
</dbReference>
<feature type="domain" description="Origin recognition complex subunit 3 winged helix C-terminal" evidence="1">
    <location>
        <begin position="223"/>
        <end position="316"/>
    </location>
</feature>
<dbReference type="GO" id="GO:0003688">
    <property type="term" value="F:DNA replication origin binding"/>
    <property type="evidence" value="ECO:0007669"/>
    <property type="project" value="TreeGrafter"/>
</dbReference>
<evidence type="ECO:0000259" key="1">
    <source>
        <dbReference type="Pfam" id="PF18137"/>
    </source>
</evidence>
<dbReference type="VEuPathDB" id="FungiDB:A1Q1_06065"/>